<dbReference type="GO" id="GO:0004190">
    <property type="term" value="F:aspartic-type endopeptidase activity"/>
    <property type="evidence" value="ECO:0007669"/>
    <property type="project" value="UniProtKB-EC"/>
</dbReference>
<keyword evidence="1" id="KW-1133">Transmembrane helix</keyword>
<gene>
    <name evidence="3" type="ORF">ACFQGD_07620</name>
</gene>
<dbReference type="Proteomes" id="UP001596337">
    <property type="component" value="Unassembled WGS sequence"/>
</dbReference>
<evidence type="ECO:0000256" key="1">
    <source>
        <dbReference type="SAM" id="Phobius"/>
    </source>
</evidence>
<comment type="caution">
    <text evidence="3">The sequence shown here is derived from an EMBL/GenBank/DDBJ whole genome shotgun (WGS) entry which is preliminary data.</text>
</comment>
<feature type="transmembrane region" description="Helical" evidence="1">
    <location>
        <begin position="65"/>
        <end position="87"/>
    </location>
</feature>
<dbReference type="EC" id="3.4.23.43" evidence="3"/>
<dbReference type="Pfam" id="PF01478">
    <property type="entry name" value="Peptidase_A24"/>
    <property type="match status" value="1"/>
</dbReference>
<sequence>MIGIAMRKREHETPRLQLITQVAVTGVLTLALAWKQESDLDLSIAVGFIVAAVPLAGLDLRTGKLPNWLVLLTHLLALAGLALTMLVQPQTSHLLAALAGVVAFTLLYGGWYALLPGHIGGGDLKLAPAAGAVLGWHGWPAAANSLPLVAVFQMLVWLAGALLLIWGLQAIAYVAARAAGHRPDIALRHGTFLVLGTVVALLLVP</sequence>
<reference evidence="4" key="1">
    <citation type="journal article" date="2019" name="Int. J. Syst. Evol. Microbiol.">
        <title>The Global Catalogue of Microorganisms (GCM) 10K type strain sequencing project: providing services to taxonomists for standard genome sequencing and annotation.</title>
        <authorList>
            <consortium name="The Broad Institute Genomics Platform"/>
            <consortium name="The Broad Institute Genome Sequencing Center for Infectious Disease"/>
            <person name="Wu L."/>
            <person name="Ma J."/>
        </authorList>
    </citation>
    <scope>NUCLEOTIDE SEQUENCE [LARGE SCALE GENOMIC DNA]</scope>
    <source>
        <strain evidence="4">KCTC 32255</strain>
    </source>
</reference>
<keyword evidence="3" id="KW-0378">Hydrolase</keyword>
<feature type="transmembrane region" description="Helical" evidence="1">
    <location>
        <begin position="40"/>
        <end position="58"/>
    </location>
</feature>
<protein>
    <submittedName>
        <fullName evidence="3">Prepilin peptidase</fullName>
        <ecNumber evidence="3">3.4.23.43</ecNumber>
    </submittedName>
</protein>
<evidence type="ECO:0000259" key="2">
    <source>
        <dbReference type="Pfam" id="PF01478"/>
    </source>
</evidence>
<keyword evidence="4" id="KW-1185">Reference proteome</keyword>
<proteinExistence type="predicted"/>
<evidence type="ECO:0000313" key="4">
    <source>
        <dbReference type="Proteomes" id="UP001596337"/>
    </source>
</evidence>
<dbReference type="RefSeq" id="WP_345401341.1">
    <property type="nucleotide sequence ID" value="NZ_BAABLA010000105.1"/>
</dbReference>
<dbReference type="InterPro" id="IPR000045">
    <property type="entry name" value="Prepilin_IV_endopep_pep"/>
</dbReference>
<feature type="transmembrane region" description="Helical" evidence="1">
    <location>
        <begin position="154"/>
        <end position="174"/>
    </location>
</feature>
<feature type="domain" description="Prepilin type IV endopeptidase peptidase" evidence="2">
    <location>
        <begin position="49"/>
        <end position="150"/>
    </location>
</feature>
<dbReference type="EMBL" id="JBHSXX010000001">
    <property type="protein sequence ID" value="MFC6867012.1"/>
    <property type="molecule type" value="Genomic_DNA"/>
</dbReference>
<accession>A0ABW2BVD4</accession>
<keyword evidence="1" id="KW-0472">Membrane</keyword>
<dbReference type="Gene3D" id="1.20.120.1220">
    <property type="match status" value="1"/>
</dbReference>
<feature type="transmembrane region" description="Helical" evidence="1">
    <location>
        <begin position="93"/>
        <end position="114"/>
    </location>
</feature>
<feature type="transmembrane region" description="Helical" evidence="1">
    <location>
        <begin position="186"/>
        <end position="204"/>
    </location>
</feature>
<evidence type="ECO:0000313" key="3">
    <source>
        <dbReference type="EMBL" id="MFC6867012.1"/>
    </source>
</evidence>
<organism evidence="3 4">
    <name type="scientific">Haloechinothrix salitolerans</name>
    <dbReference type="NCBI Taxonomy" id="926830"/>
    <lineage>
        <taxon>Bacteria</taxon>
        <taxon>Bacillati</taxon>
        <taxon>Actinomycetota</taxon>
        <taxon>Actinomycetes</taxon>
        <taxon>Pseudonocardiales</taxon>
        <taxon>Pseudonocardiaceae</taxon>
        <taxon>Haloechinothrix</taxon>
    </lineage>
</organism>
<keyword evidence="1" id="KW-0812">Transmembrane</keyword>
<name>A0ABW2BVD4_9PSEU</name>